<dbReference type="EMBL" id="QPFP01000012">
    <property type="protein sequence ID" value="TEB33527.1"/>
    <property type="molecule type" value="Genomic_DNA"/>
</dbReference>
<proteinExistence type="predicted"/>
<evidence type="ECO:0000256" key="1">
    <source>
        <dbReference type="SAM" id="MobiDB-lite"/>
    </source>
</evidence>
<dbReference type="OrthoDB" id="3245801at2759"/>
<gene>
    <name evidence="3" type="ORF">FA13DRAFT_1789949</name>
</gene>
<sequence length="324" mass="36101">MSSSPMPPPPAHLHDTALSVSEERQEVRESTRQGGETTPRDVAEEKTPRPPQYALPEHGREMKLQRNHSILLKDKDSTSSSQEPLLPRELPPKDHSTSSHVSGGPTRILLDAPLPMLPRDDRNEGVQGLRRARTRDSLSPEYNPRPVPSRQQSGIDWIVPVDEDEKNSYPRSSRKRLTVAERLQPTLDMAKEMRNKLAKKARFTKYLQNGAIGLQVLLGSLTTGLSAVATTGRQMAVQTTILGGLTTIVASYLAKTRNSDEAEGTRERVSGLDRFIRTCTSFLLDHGHSDDPVYDKVVGELRREFDELLDNGHDRDKKHGASNV</sequence>
<keyword evidence="4" id="KW-1185">Reference proteome</keyword>
<accession>A0A4Y7TH72</accession>
<organism evidence="3 4">
    <name type="scientific">Coprinellus micaceus</name>
    <name type="common">Glistening ink-cap mushroom</name>
    <name type="synonym">Coprinus micaceus</name>
    <dbReference type="NCBI Taxonomy" id="71717"/>
    <lineage>
        <taxon>Eukaryota</taxon>
        <taxon>Fungi</taxon>
        <taxon>Dikarya</taxon>
        <taxon>Basidiomycota</taxon>
        <taxon>Agaricomycotina</taxon>
        <taxon>Agaricomycetes</taxon>
        <taxon>Agaricomycetidae</taxon>
        <taxon>Agaricales</taxon>
        <taxon>Agaricineae</taxon>
        <taxon>Psathyrellaceae</taxon>
        <taxon>Coprinellus</taxon>
    </lineage>
</organism>
<feature type="domain" description="SMODS and SLOG-associating 2TM effector" evidence="2">
    <location>
        <begin position="191"/>
        <end position="310"/>
    </location>
</feature>
<dbReference type="InterPro" id="IPR041622">
    <property type="entry name" value="SLATT_fungi"/>
</dbReference>
<reference evidence="3 4" key="1">
    <citation type="journal article" date="2019" name="Nat. Ecol. Evol.">
        <title>Megaphylogeny resolves global patterns of mushroom evolution.</title>
        <authorList>
            <person name="Varga T."/>
            <person name="Krizsan K."/>
            <person name="Foldi C."/>
            <person name="Dima B."/>
            <person name="Sanchez-Garcia M."/>
            <person name="Sanchez-Ramirez S."/>
            <person name="Szollosi G.J."/>
            <person name="Szarkandi J.G."/>
            <person name="Papp V."/>
            <person name="Albert L."/>
            <person name="Andreopoulos W."/>
            <person name="Angelini C."/>
            <person name="Antonin V."/>
            <person name="Barry K.W."/>
            <person name="Bougher N.L."/>
            <person name="Buchanan P."/>
            <person name="Buyck B."/>
            <person name="Bense V."/>
            <person name="Catcheside P."/>
            <person name="Chovatia M."/>
            <person name="Cooper J."/>
            <person name="Damon W."/>
            <person name="Desjardin D."/>
            <person name="Finy P."/>
            <person name="Geml J."/>
            <person name="Haridas S."/>
            <person name="Hughes K."/>
            <person name="Justo A."/>
            <person name="Karasinski D."/>
            <person name="Kautmanova I."/>
            <person name="Kiss B."/>
            <person name="Kocsube S."/>
            <person name="Kotiranta H."/>
            <person name="LaButti K.M."/>
            <person name="Lechner B.E."/>
            <person name="Liimatainen K."/>
            <person name="Lipzen A."/>
            <person name="Lukacs Z."/>
            <person name="Mihaltcheva S."/>
            <person name="Morgado L.N."/>
            <person name="Niskanen T."/>
            <person name="Noordeloos M.E."/>
            <person name="Ohm R.A."/>
            <person name="Ortiz-Santana B."/>
            <person name="Ovrebo C."/>
            <person name="Racz N."/>
            <person name="Riley R."/>
            <person name="Savchenko A."/>
            <person name="Shiryaev A."/>
            <person name="Soop K."/>
            <person name="Spirin V."/>
            <person name="Szebenyi C."/>
            <person name="Tomsovsky M."/>
            <person name="Tulloss R.E."/>
            <person name="Uehling J."/>
            <person name="Grigoriev I.V."/>
            <person name="Vagvolgyi C."/>
            <person name="Papp T."/>
            <person name="Martin F.M."/>
            <person name="Miettinen O."/>
            <person name="Hibbett D.S."/>
            <person name="Nagy L.G."/>
        </authorList>
    </citation>
    <scope>NUCLEOTIDE SEQUENCE [LARGE SCALE GENOMIC DNA]</scope>
    <source>
        <strain evidence="3 4">FP101781</strain>
    </source>
</reference>
<dbReference type="STRING" id="71717.A0A4Y7TH72"/>
<evidence type="ECO:0000313" key="4">
    <source>
        <dbReference type="Proteomes" id="UP000298030"/>
    </source>
</evidence>
<evidence type="ECO:0000259" key="2">
    <source>
        <dbReference type="Pfam" id="PF18142"/>
    </source>
</evidence>
<feature type="compositionally biased region" description="Basic and acidic residues" evidence="1">
    <location>
        <begin position="21"/>
        <end position="31"/>
    </location>
</feature>
<dbReference type="Proteomes" id="UP000298030">
    <property type="component" value="Unassembled WGS sequence"/>
</dbReference>
<comment type="caution">
    <text evidence="3">The sequence shown here is derived from an EMBL/GenBank/DDBJ whole genome shotgun (WGS) entry which is preliminary data.</text>
</comment>
<dbReference type="NCBIfam" id="NF033635">
    <property type="entry name" value="SLATT_fungal"/>
    <property type="match status" value="1"/>
</dbReference>
<dbReference type="Pfam" id="PF18142">
    <property type="entry name" value="SLATT_fungal"/>
    <property type="match status" value="1"/>
</dbReference>
<feature type="compositionally biased region" description="Pro residues" evidence="1">
    <location>
        <begin position="1"/>
        <end position="11"/>
    </location>
</feature>
<evidence type="ECO:0000313" key="3">
    <source>
        <dbReference type="EMBL" id="TEB33527.1"/>
    </source>
</evidence>
<protein>
    <recommendedName>
        <fullName evidence="2">SMODS and SLOG-associating 2TM effector domain-containing protein</fullName>
    </recommendedName>
</protein>
<feature type="compositionally biased region" description="Basic and acidic residues" evidence="1">
    <location>
        <begin position="38"/>
        <end position="48"/>
    </location>
</feature>
<dbReference type="AlphaFoldDB" id="A0A4Y7TH72"/>
<feature type="region of interest" description="Disordered" evidence="1">
    <location>
        <begin position="1"/>
        <end position="174"/>
    </location>
</feature>
<name>A0A4Y7TH72_COPMI</name>